<organism evidence="1 2">
    <name type="scientific">Kaistella pullorum</name>
    <dbReference type="NCBI Taxonomy" id="2763074"/>
    <lineage>
        <taxon>Bacteria</taxon>
        <taxon>Pseudomonadati</taxon>
        <taxon>Bacteroidota</taxon>
        <taxon>Flavobacteriia</taxon>
        <taxon>Flavobacteriales</taxon>
        <taxon>Weeksellaceae</taxon>
        <taxon>Chryseobacterium group</taxon>
        <taxon>Kaistella</taxon>
    </lineage>
</organism>
<dbReference type="RefSeq" id="WP_251833870.1">
    <property type="nucleotide sequence ID" value="NZ_JACSPS010000003.1"/>
</dbReference>
<dbReference type="Proteomes" id="UP000626242">
    <property type="component" value="Unassembled WGS sequence"/>
</dbReference>
<proteinExistence type="predicted"/>
<keyword evidence="2" id="KW-1185">Reference proteome</keyword>
<comment type="caution">
    <text evidence="1">The sequence shown here is derived from an EMBL/GenBank/DDBJ whole genome shotgun (WGS) entry which is preliminary data.</text>
</comment>
<sequence>MKSLDTMKINWIVGLMLFGVISCNKIEETVSQTVTTAKEKAQQKTNELVQETISQQVGRMVGAENIAFTEVFPNSTLTLENEVGKKMAFPNGTPFYLFKYKTQDKDLLLKTLVEQPTTDESQSKTEYEKVDGSGIIEKITFFEKFLPANSIDLSFINEIKTDRGMQYYKIKRFPNASTLIYSPKTNQVYHFVEVKK</sequence>
<evidence type="ECO:0008006" key="3">
    <source>
        <dbReference type="Google" id="ProtNLM"/>
    </source>
</evidence>
<accession>A0ABR8WNJ5</accession>
<gene>
    <name evidence="1" type="ORF">H9628_09270</name>
</gene>
<name>A0ABR8WNJ5_9FLAO</name>
<protein>
    <recommendedName>
        <fullName evidence="3">Lipoprotein</fullName>
    </recommendedName>
</protein>
<evidence type="ECO:0000313" key="1">
    <source>
        <dbReference type="EMBL" id="MBD8018661.1"/>
    </source>
</evidence>
<evidence type="ECO:0000313" key="2">
    <source>
        <dbReference type="Proteomes" id="UP000626242"/>
    </source>
</evidence>
<dbReference type="EMBL" id="JACSPS010000003">
    <property type="protein sequence ID" value="MBD8018661.1"/>
    <property type="molecule type" value="Genomic_DNA"/>
</dbReference>
<reference evidence="1 2" key="1">
    <citation type="submission" date="2020-08" db="EMBL/GenBank/DDBJ databases">
        <title>A Genomic Blueprint of the Chicken Gut Microbiome.</title>
        <authorList>
            <person name="Gilroy R."/>
            <person name="Ravi A."/>
            <person name="Getino M."/>
            <person name="Pursley I."/>
            <person name="Horton D.L."/>
            <person name="Alikhan N.-F."/>
            <person name="Baker D."/>
            <person name="Gharbi K."/>
            <person name="Hall N."/>
            <person name="Watson M."/>
            <person name="Adriaenssens E.M."/>
            <person name="Foster-Nyarko E."/>
            <person name="Jarju S."/>
            <person name="Secka A."/>
            <person name="Antonio M."/>
            <person name="Oren A."/>
            <person name="Chaudhuri R."/>
            <person name="La Ragione R.M."/>
            <person name="Hildebrand F."/>
            <person name="Pallen M.J."/>
        </authorList>
    </citation>
    <scope>NUCLEOTIDE SEQUENCE [LARGE SCALE GENOMIC DNA]</scope>
    <source>
        <strain evidence="1 2">Sa1CVA4</strain>
    </source>
</reference>
<dbReference type="PROSITE" id="PS51257">
    <property type="entry name" value="PROKAR_LIPOPROTEIN"/>
    <property type="match status" value="1"/>
</dbReference>